<evidence type="ECO:0000313" key="5">
    <source>
        <dbReference type="Proteomes" id="UP001515480"/>
    </source>
</evidence>
<dbReference type="CDD" id="cd03814">
    <property type="entry name" value="GT4-like"/>
    <property type="match status" value="1"/>
</dbReference>
<accession>A0AB34JSH4</accession>
<name>A0AB34JSH4_PRYPA</name>
<dbReference type="Gene3D" id="3.40.50.2000">
    <property type="entry name" value="Glycogen Phosphorylase B"/>
    <property type="match status" value="2"/>
</dbReference>
<feature type="domain" description="Glycosyltransferase subfamily 4-like N-terminal" evidence="3">
    <location>
        <begin position="31"/>
        <end position="200"/>
    </location>
</feature>
<dbReference type="Pfam" id="PF13439">
    <property type="entry name" value="Glyco_transf_4"/>
    <property type="match status" value="1"/>
</dbReference>
<dbReference type="Pfam" id="PF00534">
    <property type="entry name" value="Glycos_transf_1"/>
    <property type="match status" value="1"/>
</dbReference>
<dbReference type="GO" id="GO:0016757">
    <property type="term" value="F:glycosyltransferase activity"/>
    <property type="evidence" value="ECO:0007669"/>
    <property type="project" value="UniProtKB-KW"/>
</dbReference>
<comment type="caution">
    <text evidence="4">The sequence shown here is derived from an EMBL/GenBank/DDBJ whole genome shotgun (WGS) entry which is preliminary data.</text>
</comment>
<feature type="domain" description="Glycosyl transferase family 1" evidence="2">
    <location>
        <begin position="220"/>
        <end position="369"/>
    </location>
</feature>
<dbReference type="PANTHER" id="PTHR45947:SF3">
    <property type="entry name" value="SULFOQUINOVOSYL TRANSFERASE SQD2"/>
    <property type="match status" value="1"/>
</dbReference>
<protein>
    <submittedName>
        <fullName evidence="4">Uncharacterized protein</fullName>
    </submittedName>
</protein>
<dbReference type="PANTHER" id="PTHR45947">
    <property type="entry name" value="SULFOQUINOVOSYL TRANSFERASE SQD2"/>
    <property type="match status" value="1"/>
</dbReference>
<dbReference type="SUPFAM" id="SSF53756">
    <property type="entry name" value="UDP-Glycosyltransferase/glycogen phosphorylase"/>
    <property type="match status" value="1"/>
</dbReference>
<keyword evidence="1" id="KW-0808">Transferase</keyword>
<dbReference type="EMBL" id="JBGBPQ010000005">
    <property type="protein sequence ID" value="KAL1524495.1"/>
    <property type="molecule type" value="Genomic_DNA"/>
</dbReference>
<sequence>MLNFSVDRAAWPAAAAQQRVALVTGSYDRVVDGVALTLNRLVAHLLRQGHEVLVLAPRTPRQPVLHHAGAAVHHVFSLPLPIWSEYRLTFGLGRQGLARLSAFRPTVLHIAVQDALGHAVQRWGRQNGVASICSHHTRYERYLQFYHLPVNPLEAAYWWGMRRFHAHCALTFPPSASLAALLRAKGVERVRVWPRGVDRDLFDPSSRSKEWRESIGEPGSGTPIVLLVARLRWEKGLSDFAAVIHELETLGVPHRVAIVGNGPARSALQRRLPKATFLGTLTSTPLAVAYASSDVFLYPSTTEGWGATCLEAQASGVPVVATTSPGIVDVVDAGRSGILTAPNDVTAMADAVRLLLSDATIRRQMGRHAVWHAARFDWSVSSDLILSAYKEIAPPAVGAGDDIRPPPTVLDRIINWYSPMRASNMPSNMTSSNSFISRV</sequence>
<evidence type="ECO:0000313" key="4">
    <source>
        <dbReference type="EMBL" id="KAL1524495.1"/>
    </source>
</evidence>
<reference evidence="4 5" key="1">
    <citation type="journal article" date="2024" name="Science">
        <title>Giant polyketide synthase enzymes in the biosynthesis of giant marine polyether toxins.</title>
        <authorList>
            <person name="Fallon T.R."/>
            <person name="Shende V.V."/>
            <person name="Wierzbicki I.H."/>
            <person name="Pendleton A.L."/>
            <person name="Watervoot N.F."/>
            <person name="Auber R.P."/>
            <person name="Gonzalez D.J."/>
            <person name="Wisecaver J.H."/>
            <person name="Moore B.S."/>
        </authorList>
    </citation>
    <scope>NUCLEOTIDE SEQUENCE [LARGE SCALE GENOMIC DNA]</scope>
    <source>
        <strain evidence="4 5">12B1</strain>
    </source>
</reference>
<evidence type="ECO:0000256" key="1">
    <source>
        <dbReference type="ARBA" id="ARBA00022676"/>
    </source>
</evidence>
<evidence type="ECO:0000259" key="3">
    <source>
        <dbReference type="Pfam" id="PF13439"/>
    </source>
</evidence>
<dbReference type="InterPro" id="IPR028098">
    <property type="entry name" value="Glyco_trans_4-like_N"/>
</dbReference>
<dbReference type="InterPro" id="IPR001296">
    <property type="entry name" value="Glyco_trans_1"/>
</dbReference>
<organism evidence="4 5">
    <name type="scientific">Prymnesium parvum</name>
    <name type="common">Toxic golden alga</name>
    <dbReference type="NCBI Taxonomy" id="97485"/>
    <lineage>
        <taxon>Eukaryota</taxon>
        <taxon>Haptista</taxon>
        <taxon>Haptophyta</taxon>
        <taxon>Prymnesiophyceae</taxon>
        <taxon>Prymnesiales</taxon>
        <taxon>Prymnesiaceae</taxon>
        <taxon>Prymnesium</taxon>
    </lineage>
</organism>
<dbReference type="Proteomes" id="UP001515480">
    <property type="component" value="Unassembled WGS sequence"/>
</dbReference>
<dbReference type="AlphaFoldDB" id="A0AB34JSH4"/>
<evidence type="ECO:0000259" key="2">
    <source>
        <dbReference type="Pfam" id="PF00534"/>
    </source>
</evidence>
<gene>
    <name evidence="4" type="ORF">AB1Y20_019389</name>
</gene>
<proteinExistence type="predicted"/>
<keyword evidence="5" id="KW-1185">Reference proteome</keyword>
<keyword evidence="1" id="KW-0328">Glycosyltransferase</keyword>
<dbReference type="InterPro" id="IPR050194">
    <property type="entry name" value="Glycosyltransferase_grp1"/>
</dbReference>